<protein>
    <submittedName>
        <fullName evidence="1">Uncharacterized protein</fullName>
    </submittedName>
</protein>
<organism evidence="1 2">
    <name type="scientific">Curtobacterium aurantiacum</name>
    <dbReference type="NCBI Taxonomy" id="3236919"/>
    <lineage>
        <taxon>Bacteria</taxon>
        <taxon>Bacillati</taxon>
        <taxon>Actinomycetota</taxon>
        <taxon>Actinomycetes</taxon>
        <taxon>Micrococcales</taxon>
        <taxon>Microbacteriaceae</taxon>
        <taxon>Curtobacterium</taxon>
    </lineage>
</organism>
<gene>
    <name evidence="1" type="ORF">KK097_10345</name>
</gene>
<dbReference type="EMBL" id="JAHEWS010000014">
    <property type="protein sequence ID" value="MBT1588212.1"/>
    <property type="molecule type" value="Genomic_DNA"/>
</dbReference>
<evidence type="ECO:0000313" key="2">
    <source>
        <dbReference type="Proteomes" id="UP001519641"/>
    </source>
</evidence>
<evidence type="ECO:0000313" key="1">
    <source>
        <dbReference type="EMBL" id="MBT1588212.1"/>
    </source>
</evidence>
<reference evidence="1 2" key="1">
    <citation type="submission" date="2021-05" db="EMBL/GenBank/DDBJ databases">
        <title>Whole genome sequence of Curtobacterium flaccumfaciens pv. flaccumfaciens strain CFBP 8819.</title>
        <authorList>
            <person name="Osdaghi E."/>
            <person name="Taghouti G."/>
            <person name="Portier P."/>
            <person name="Fazliarab A."/>
            <person name="Taghavi S.M."/>
            <person name="Briand M."/>
            <person name="Le-Saux M."/>
            <person name="Jacques M.-A."/>
        </authorList>
    </citation>
    <scope>NUCLEOTIDE SEQUENCE [LARGE SCALE GENOMIC DNA]</scope>
    <source>
        <strain evidence="1 2">CFBP 8819</strain>
    </source>
</reference>
<proteinExistence type="predicted"/>
<accession>A0ABS5VJM9</accession>
<name>A0ABS5VJM9_9MICO</name>
<keyword evidence="2" id="KW-1185">Reference proteome</keyword>
<dbReference type="Proteomes" id="UP001519641">
    <property type="component" value="Unassembled WGS sequence"/>
</dbReference>
<comment type="caution">
    <text evidence="1">The sequence shown here is derived from an EMBL/GenBank/DDBJ whole genome shotgun (WGS) entry which is preliminary data.</text>
</comment>
<sequence length="49" mass="5192">MGDHDTAGSIVVSPLGIVMSGNGWYLVPELLGALRTDFGGGWTWVSHHP</sequence>
<dbReference type="RefSeq" id="WP_214530509.1">
    <property type="nucleotide sequence ID" value="NZ_JAHEWO010000019.1"/>
</dbReference>